<dbReference type="Proteomes" id="UP000094329">
    <property type="component" value="Unassembled WGS sequence"/>
</dbReference>
<dbReference type="EMBL" id="MDTU01000001">
    <property type="protein sequence ID" value="ODN43845.1"/>
    <property type="molecule type" value="Genomic_DNA"/>
</dbReference>
<evidence type="ECO:0000313" key="2">
    <source>
        <dbReference type="Proteomes" id="UP000094329"/>
    </source>
</evidence>
<dbReference type="RefSeq" id="WP_069313641.1">
    <property type="nucleotide sequence ID" value="NZ_MDTU01000001.1"/>
</dbReference>
<name>A0ABX3A5M9_9GAMM</name>
<dbReference type="NCBIfam" id="NF038222">
    <property type="entry name" value="IcmW_IVB"/>
    <property type="match status" value="1"/>
</dbReference>
<dbReference type="InterPro" id="IPR049919">
    <property type="entry name" value="IcmW"/>
</dbReference>
<sequence length="143" mass="17009">MVDFSERVAEYWKAYKNSNINHALINFEFIEQEIYQVDANDQSKMIELLSFIEEQEKIVIDQEVLLRLMSALPAAYMFYLLHQLNRKDAEYVAGLIDKANDHKDKEDIYKNFYDRNMLFEKLQIVSRIFSSDRVNKLISVLSE</sequence>
<accession>A0ABX3A5M9</accession>
<reference evidence="1 2" key="1">
    <citation type="submission" date="2016-08" db="EMBL/GenBank/DDBJ databases">
        <title>Draft genome sequence of Candidatus Piscirickettsia litoralis, from seawater.</title>
        <authorList>
            <person name="Wan X."/>
            <person name="Lee A.J."/>
            <person name="Hou S."/>
            <person name="Donachie S.P."/>
        </authorList>
    </citation>
    <scope>NUCLEOTIDE SEQUENCE [LARGE SCALE GENOMIC DNA]</scope>
    <source>
        <strain evidence="1 2">Y2</strain>
    </source>
</reference>
<gene>
    <name evidence="1" type="ORF">BGC07_14300</name>
</gene>
<organism evidence="1 2">
    <name type="scientific">Piscirickettsia litoralis</name>
    <dbReference type="NCBI Taxonomy" id="1891921"/>
    <lineage>
        <taxon>Bacteria</taxon>
        <taxon>Pseudomonadati</taxon>
        <taxon>Pseudomonadota</taxon>
        <taxon>Gammaproteobacteria</taxon>
        <taxon>Thiotrichales</taxon>
        <taxon>Piscirickettsiaceae</taxon>
        <taxon>Piscirickettsia</taxon>
    </lineage>
</organism>
<protein>
    <submittedName>
        <fullName evidence="1">Uncharacterized protein</fullName>
    </submittedName>
</protein>
<dbReference type="InterPro" id="IPR057079">
    <property type="entry name" value="IcmW-like"/>
</dbReference>
<comment type="caution">
    <text evidence="1">The sequence shown here is derived from an EMBL/GenBank/DDBJ whole genome shotgun (WGS) entry which is preliminary data.</text>
</comment>
<dbReference type="Pfam" id="PF23130">
    <property type="entry name" value="IcmW"/>
    <property type="match status" value="1"/>
</dbReference>
<proteinExistence type="predicted"/>
<keyword evidence="2" id="KW-1185">Reference proteome</keyword>
<evidence type="ECO:0000313" key="1">
    <source>
        <dbReference type="EMBL" id="ODN43845.1"/>
    </source>
</evidence>